<dbReference type="AlphaFoldDB" id="A0A4Q8LGD7"/>
<keyword evidence="6 12" id="KW-0812">Transmembrane</keyword>
<evidence type="ECO:0000256" key="2">
    <source>
        <dbReference type="ARBA" id="ARBA00021549"/>
    </source>
</evidence>
<evidence type="ECO:0000256" key="1">
    <source>
        <dbReference type="ARBA" id="ARBA00004377"/>
    </source>
</evidence>
<evidence type="ECO:0000256" key="8">
    <source>
        <dbReference type="ARBA" id="ARBA00023136"/>
    </source>
</evidence>
<evidence type="ECO:0000256" key="11">
    <source>
        <dbReference type="SAM" id="MobiDB-lite"/>
    </source>
</evidence>
<keyword evidence="8 12" id="KW-0472">Membrane</keyword>
<dbReference type="Pfam" id="PF07963">
    <property type="entry name" value="N_methyl"/>
    <property type="match status" value="1"/>
</dbReference>
<sequence>MRRAPMPTGAGGSQAGCTPLRTRNAPMDAHPLRKHSPHARGFTLVESLVVMAVASIGLAVGVPSYNALMRHQREAATTNLLSSFLASARSTAISYRIPTVVCPSLDKKECRDDSDWTQGWIMFFDPDGNRRPDLPEDLLRVEWAPSDPDLRIISTDGRPKITFLANGSAAGTNLTIRLCRGATSNAAVIVNQSGRTRIEKPRTSKGCAS</sequence>
<dbReference type="EMBL" id="SHMC01000001">
    <property type="protein sequence ID" value="TAA28294.1"/>
    <property type="molecule type" value="Genomic_DNA"/>
</dbReference>
<keyword evidence="5" id="KW-0997">Cell inner membrane</keyword>
<dbReference type="InterPro" id="IPR022346">
    <property type="entry name" value="T2SS_GspH"/>
</dbReference>
<keyword evidence="3" id="KW-1003">Cell membrane</keyword>
<evidence type="ECO:0000256" key="3">
    <source>
        <dbReference type="ARBA" id="ARBA00022475"/>
    </source>
</evidence>
<accession>A0A4Q8LGD7</accession>
<comment type="subcellular location">
    <subcellularLocation>
        <location evidence="1">Cell inner membrane</location>
        <topology evidence="1">Single-pass membrane protein</topology>
    </subcellularLocation>
</comment>
<organism evidence="14 15">
    <name type="scientific">Pseudoxanthomonas winnipegensis</name>
    <dbReference type="NCBI Taxonomy" id="2480810"/>
    <lineage>
        <taxon>Bacteria</taxon>
        <taxon>Pseudomonadati</taxon>
        <taxon>Pseudomonadota</taxon>
        <taxon>Gammaproteobacteria</taxon>
        <taxon>Lysobacterales</taxon>
        <taxon>Lysobacteraceae</taxon>
        <taxon>Pseudoxanthomonas</taxon>
    </lineage>
</organism>
<comment type="caution">
    <text evidence="14">The sequence shown here is derived from an EMBL/GenBank/DDBJ whole genome shotgun (WGS) entry which is preliminary data.</text>
</comment>
<dbReference type="Pfam" id="PF12019">
    <property type="entry name" value="GspH"/>
    <property type="match status" value="1"/>
</dbReference>
<evidence type="ECO:0000256" key="4">
    <source>
        <dbReference type="ARBA" id="ARBA00022481"/>
    </source>
</evidence>
<evidence type="ECO:0000256" key="12">
    <source>
        <dbReference type="SAM" id="Phobius"/>
    </source>
</evidence>
<keyword evidence="4" id="KW-0488">Methylation</keyword>
<reference evidence="14 15" key="1">
    <citation type="submission" date="2019-02" db="EMBL/GenBank/DDBJ databases">
        <title>WGS of Pseudoxanthomonas species novum from clinical isolates.</title>
        <authorList>
            <person name="Bernier A.-M."/>
            <person name="Bernard K."/>
            <person name="Vachon A."/>
        </authorList>
    </citation>
    <scope>NUCLEOTIDE SEQUENCE [LARGE SCALE GENOMIC DNA]</scope>
    <source>
        <strain evidence="14 15">NML171200</strain>
    </source>
</reference>
<gene>
    <name evidence="14" type="ORF">EA660_01530</name>
</gene>
<dbReference type="GO" id="GO:0015627">
    <property type="term" value="C:type II protein secretion system complex"/>
    <property type="evidence" value="ECO:0007669"/>
    <property type="project" value="InterPro"/>
</dbReference>
<feature type="domain" description="General secretion pathway GspH" evidence="13">
    <location>
        <begin position="78"/>
        <end position="194"/>
    </location>
</feature>
<dbReference type="NCBIfam" id="TIGR02532">
    <property type="entry name" value="IV_pilin_GFxxxE"/>
    <property type="match status" value="1"/>
</dbReference>
<evidence type="ECO:0000256" key="6">
    <source>
        <dbReference type="ARBA" id="ARBA00022692"/>
    </source>
</evidence>
<evidence type="ECO:0000259" key="13">
    <source>
        <dbReference type="Pfam" id="PF12019"/>
    </source>
</evidence>
<name>A0A4Q8LGD7_9GAMM</name>
<evidence type="ECO:0000313" key="14">
    <source>
        <dbReference type="EMBL" id="TAA28294.1"/>
    </source>
</evidence>
<keyword evidence="7 12" id="KW-1133">Transmembrane helix</keyword>
<evidence type="ECO:0000256" key="10">
    <source>
        <dbReference type="ARBA" id="ARBA00030775"/>
    </source>
</evidence>
<feature type="region of interest" description="Disordered" evidence="11">
    <location>
        <begin position="1"/>
        <end position="30"/>
    </location>
</feature>
<protein>
    <recommendedName>
        <fullName evidence="2">Type II secretion system protein H</fullName>
    </recommendedName>
    <alternativeName>
        <fullName evidence="10">General secretion pathway protein H</fullName>
    </alternativeName>
</protein>
<dbReference type="Proteomes" id="UP000292627">
    <property type="component" value="Unassembled WGS sequence"/>
</dbReference>
<comment type="similarity">
    <text evidence="9">Belongs to the GSP H family.</text>
</comment>
<dbReference type="OrthoDB" id="2313614at2"/>
<dbReference type="SUPFAM" id="SSF54523">
    <property type="entry name" value="Pili subunits"/>
    <property type="match status" value="1"/>
</dbReference>
<evidence type="ECO:0000256" key="9">
    <source>
        <dbReference type="ARBA" id="ARBA00025772"/>
    </source>
</evidence>
<dbReference type="GO" id="GO:0005886">
    <property type="term" value="C:plasma membrane"/>
    <property type="evidence" value="ECO:0007669"/>
    <property type="project" value="UniProtKB-SubCell"/>
</dbReference>
<feature type="transmembrane region" description="Helical" evidence="12">
    <location>
        <begin position="42"/>
        <end position="62"/>
    </location>
</feature>
<evidence type="ECO:0000256" key="7">
    <source>
        <dbReference type="ARBA" id="ARBA00022989"/>
    </source>
</evidence>
<dbReference type="InterPro" id="IPR012902">
    <property type="entry name" value="N_methyl_site"/>
</dbReference>
<evidence type="ECO:0000256" key="5">
    <source>
        <dbReference type="ARBA" id="ARBA00022519"/>
    </source>
</evidence>
<proteinExistence type="inferred from homology"/>
<dbReference type="PROSITE" id="PS00409">
    <property type="entry name" value="PROKAR_NTER_METHYL"/>
    <property type="match status" value="1"/>
</dbReference>
<dbReference type="GO" id="GO:0015628">
    <property type="term" value="P:protein secretion by the type II secretion system"/>
    <property type="evidence" value="ECO:0007669"/>
    <property type="project" value="InterPro"/>
</dbReference>
<evidence type="ECO:0000313" key="15">
    <source>
        <dbReference type="Proteomes" id="UP000292627"/>
    </source>
</evidence>
<dbReference type="Gene3D" id="3.55.40.10">
    <property type="entry name" value="minor pseudopilin epsh domain"/>
    <property type="match status" value="1"/>
</dbReference>
<dbReference type="InterPro" id="IPR045584">
    <property type="entry name" value="Pilin-like"/>
</dbReference>